<feature type="binding site" evidence="8">
    <location>
        <position position="103"/>
    </location>
    <ligand>
        <name>shikimate</name>
        <dbReference type="ChEBI" id="CHEBI:36208"/>
    </ligand>
</feature>
<organism evidence="12 13">
    <name type="scientific">Methylophilus flavus</name>
    <dbReference type="NCBI Taxonomy" id="640084"/>
    <lineage>
        <taxon>Bacteria</taxon>
        <taxon>Pseudomonadati</taxon>
        <taxon>Pseudomonadota</taxon>
        <taxon>Betaproteobacteria</taxon>
        <taxon>Nitrosomonadales</taxon>
        <taxon>Methylophilaceae</taxon>
        <taxon>Methylophilus</taxon>
    </lineage>
</organism>
<feature type="binding site" evidence="8">
    <location>
        <begin position="128"/>
        <end position="132"/>
    </location>
    <ligand>
        <name>NADP(+)</name>
        <dbReference type="ChEBI" id="CHEBI:58349"/>
    </ligand>
</feature>
<dbReference type="Pfam" id="PF18317">
    <property type="entry name" value="SDH_C"/>
    <property type="match status" value="1"/>
</dbReference>
<keyword evidence="5 8" id="KW-0560">Oxidoreductase</keyword>
<dbReference type="SUPFAM" id="SSF51735">
    <property type="entry name" value="NAD(P)-binding Rossmann-fold domains"/>
    <property type="match status" value="1"/>
</dbReference>
<comment type="subunit">
    <text evidence="8">Homodimer.</text>
</comment>
<sequence length="274" mass="29514">MSNEKFAVIGHPIEHSKSPLIHQAFARQLGKTITYEKRLAPLDGFAATIKQLQLDGYRGVNVTVPFKFEAFEVSETLSDRAKAAGAVNTLSFHGGHISGDNTDGCGLVNDILKHWQRTIDGQKVLLLGAGGAAQGVILPLLAQNPAVLTLANRSLDKAQAMAGRFEADAELHQVSLEVKTFAELSEGYDVVINATSAGLQAEALPVSHTIFYAHSLAYDMMYGRETLFMQQARAAGAQVADGLGMLVEQAAEAFFIWHGVHPETAPVIESFRLS</sequence>
<dbReference type="Proteomes" id="UP001597206">
    <property type="component" value="Unassembled WGS sequence"/>
</dbReference>
<dbReference type="HAMAP" id="MF_00222">
    <property type="entry name" value="Shikimate_DH_AroE"/>
    <property type="match status" value="1"/>
</dbReference>
<gene>
    <name evidence="8 12" type="primary">aroE</name>
    <name evidence="12" type="ORF">ACFQ2T_09895</name>
</gene>
<reference evidence="13" key="1">
    <citation type="journal article" date="2019" name="Int. J. Syst. Evol. Microbiol.">
        <title>The Global Catalogue of Microorganisms (GCM) 10K type strain sequencing project: providing services to taxonomists for standard genome sequencing and annotation.</title>
        <authorList>
            <consortium name="The Broad Institute Genomics Platform"/>
            <consortium name="The Broad Institute Genome Sequencing Center for Infectious Disease"/>
            <person name="Wu L."/>
            <person name="Ma J."/>
        </authorList>
    </citation>
    <scope>NUCLEOTIDE SEQUENCE [LARGE SCALE GENOMIC DNA]</scope>
    <source>
        <strain evidence="13">CCUG 58411</strain>
    </source>
</reference>
<feature type="binding site" evidence="8">
    <location>
        <position position="88"/>
    </location>
    <ligand>
        <name>shikimate</name>
        <dbReference type="ChEBI" id="CHEBI:36208"/>
    </ligand>
</feature>
<evidence type="ECO:0000256" key="5">
    <source>
        <dbReference type="ARBA" id="ARBA00023002"/>
    </source>
</evidence>
<keyword evidence="4 8" id="KW-0521">NADP</keyword>
<feature type="binding site" evidence="8">
    <location>
        <begin position="16"/>
        <end position="18"/>
    </location>
    <ligand>
        <name>shikimate</name>
        <dbReference type="ChEBI" id="CHEBI:36208"/>
    </ligand>
</feature>
<dbReference type="InterPro" id="IPR036291">
    <property type="entry name" value="NAD(P)-bd_dom_sf"/>
</dbReference>
<comment type="catalytic activity">
    <reaction evidence="7 8">
        <text>shikimate + NADP(+) = 3-dehydroshikimate + NADPH + H(+)</text>
        <dbReference type="Rhea" id="RHEA:17737"/>
        <dbReference type="ChEBI" id="CHEBI:15378"/>
        <dbReference type="ChEBI" id="CHEBI:16630"/>
        <dbReference type="ChEBI" id="CHEBI:36208"/>
        <dbReference type="ChEBI" id="CHEBI:57783"/>
        <dbReference type="ChEBI" id="CHEBI:58349"/>
        <dbReference type="EC" id="1.1.1.25"/>
    </reaction>
</comment>
<evidence type="ECO:0000256" key="1">
    <source>
        <dbReference type="ARBA" id="ARBA00004871"/>
    </source>
</evidence>
<dbReference type="RefSeq" id="WP_379033813.1">
    <property type="nucleotide sequence ID" value="NZ_JBHTLN010000001.1"/>
</dbReference>
<comment type="similarity">
    <text evidence="8">Belongs to the shikimate dehydrogenase family.</text>
</comment>
<dbReference type="Gene3D" id="3.40.50.10860">
    <property type="entry name" value="Leucine Dehydrogenase, chain A, domain 1"/>
    <property type="match status" value="1"/>
</dbReference>
<feature type="binding site" evidence="8">
    <location>
        <position position="222"/>
    </location>
    <ligand>
        <name>shikimate</name>
        <dbReference type="ChEBI" id="CHEBI:36208"/>
    </ligand>
</feature>
<feature type="binding site" evidence="8">
    <location>
        <position position="79"/>
    </location>
    <ligand>
        <name>NADP(+)</name>
        <dbReference type="ChEBI" id="CHEBI:58349"/>
    </ligand>
</feature>
<evidence type="ECO:0000313" key="13">
    <source>
        <dbReference type="Proteomes" id="UP001597206"/>
    </source>
</evidence>
<dbReference type="GO" id="GO:0004764">
    <property type="term" value="F:shikimate 3-dehydrogenase (NADP+) activity"/>
    <property type="evidence" value="ECO:0007669"/>
    <property type="project" value="UniProtKB-EC"/>
</dbReference>
<comment type="caution">
    <text evidence="8">Lacks conserved residue(s) required for the propagation of feature annotation.</text>
</comment>
<dbReference type="CDD" id="cd01065">
    <property type="entry name" value="NAD_bind_Shikimate_DH"/>
    <property type="match status" value="1"/>
</dbReference>
<evidence type="ECO:0000256" key="8">
    <source>
        <dbReference type="HAMAP-Rule" id="MF_00222"/>
    </source>
</evidence>
<dbReference type="InterPro" id="IPR013708">
    <property type="entry name" value="Shikimate_DH-bd_N"/>
</dbReference>
<dbReference type="SUPFAM" id="SSF53223">
    <property type="entry name" value="Aminoacid dehydrogenase-like, N-terminal domain"/>
    <property type="match status" value="1"/>
</dbReference>
<dbReference type="EMBL" id="JBHTLN010000001">
    <property type="protein sequence ID" value="MFD1122814.1"/>
    <property type="molecule type" value="Genomic_DNA"/>
</dbReference>
<protein>
    <recommendedName>
        <fullName evidence="2 8">Shikimate dehydrogenase (NADP(+))</fullName>
        <shortName evidence="8">SDH</shortName>
        <ecNumber evidence="2 8">1.1.1.25</ecNumber>
    </recommendedName>
</protein>
<dbReference type="Pfam" id="PF01488">
    <property type="entry name" value="Shikimate_DH"/>
    <property type="match status" value="1"/>
</dbReference>
<evidence type="ECO:0000256" key="4">
    <source>
        <dbReference type="ARBA" id="ARBA00022857"/>
    </source>
</evidence>
<name>A0ABW3P9A0_9PROT</name>
<evidence type="ECO:0000313" key="12">
    <source>
        <dbReference type="EMBL" id="MFD1122814.1"/>
    </source>
</evidence>
<accession>A0ABW3P9A0</accession>
<evidence type="ECO:0000256" key="6">
    <source>
        <dbReference type="ARBA" id="ARBA00023141"/>
    </source>
</evidence>
<evidence type="ECO:0000259" key="11">
    <source>
        <dbReference type="Pfam" id="PF18317"/>
    </source>
</evidence>
<dbReference type="Gene3D" id="3.40.50.720">
    <property type="entry name" value="NAD(P)-binding Rossmann-like Domain"/>
    <property type="match status" value="1"/>
</dbReference>
<dbReference type="InterPro" id="IPR006151">
    <property type="entry name" value="Shikm_DH/Glu-tRNA_Rdtase"/>
</dbReference>
<comment type="caution">
    <text evidence="12">The sequence shown here is derived from an EMBL/GenBank/DDBJ whole genome shotgun (WGS) entry which is preliminary data.</text>
</comment>
<evidence type="ECO:0000259" key="10">
    <source>
        <dbReference type="Pfam" id="PF08501"/>
    </source>
</evidence>
<feature type="binding site" evidence="8">
    <location>
        <position position="220"/>
    </location>
    <ligand>
        <name>NADP(+)</name>
        <dbReference type="ChEBI" id="CHEBI:58349"/>
    </ligand>
</feature>
<feature type="domain" description="SDH C-terminal" evidence="11">
    <location>
        <begin position="242"/>
        <end position="269"/>
    </location>
</feature>
<feature type="binding site" evidence="8">
    <location>
        <position position="63"/>
    </location>
    <ligand>
        <name>shikimate</name>
        <dbReference type="ChEBI" id="CHEBI:36208"/>
    </ligand>
</feature>
<dbReference type="NCBIfam" id="TIGR00507">
    <property type="entry name" value="aroE"/>
    <property type="match status" value="1"/>
</dbReference>
<keyword evidence="6 8" id="KW-0057">Aromatic amino acid biosynthesis</keyword>
<dbReference type="Pfam" id="PF08501">
    <property type="entry name" value="Shikimate_dh_N"/>
    <property type="match status" value="1"/>
</dbReference>
<evidence type="ECO:0000256" key="3">
    <source>
        <dbReference type="ARBA" id="ARBA00022605"/>
    </source>
</evidence>
<evidence type="ECO:0000259" key="9">
    <source>
        <dbReference type="Pfam" id="PF01488"/>
    </source>
</evidence>
<feature type="domain" description="Quinate/shikimate 5-dehydrogenase/glutamyl-tRNA reductase" evidence="9">
    <location>
        <begin position="117"/>
        <end position="197"/>
    </location>
</feature>
<evidence type="ECO:0000256" key="7">
    <source>
        <dbReference type="ARBA" id="ARBA00049442"/>
    </source>
</evidence>
<dbReference type="InterPro" id="IPR041121">
    <property type="entry name" value="SDH_C"/>
</dbReference>
<dbReference type="PANTHER" id="PTHR21089:SF1">
    <property type="entry name" value="BIFUNCTIONAL 3-DEHYDROQUINATE DEHYDRATASE_SHIKIMATE DEHYDROGENASE, CHLOROPLASTIC"/>
    <property type="match status" value="1"/>
</dbReference>
<keyword evidence="13" id="KW-1185">Reference proteome</keyword>
<dbReference type="InterPro" id="IPR011342">
    <property type="entry name" value="Shikimate_DH"/>
</dbReference>
<dbReference type="InterPro" id="IPR022893">
    <property type="entry name" value="Shikimate_DH_fam"/>
</dbReference>
<dbReference type="NCBIfam" id="NF001310">
    <property type="entry name" value="PRK00258.1-2"/>
    <property type="match status" value="1"/>
</dbReference>
<dbReference type="PANTHER" id="PTHR21089">
    <property type="entry name" value="SHIKIMATE DEHYDROGENASE"/>
    <property type="match status" value="1"/>
</dbReference>
<dbReference type="EC" id="1.1.1.25" evidence="2 8"/>
<evidence type="ECO:0000256" key="2">
    <source>
        <dbReference type="ARBA" id="ARBA00012962"/>
    </source>
</evidence>
<feature type="active site" description="Proton acceptor" evidence="8">
    <location>
        <position position="67"/>
    </location>
</feature>
<dbReference type="InterPro" id="IPR046346">
    <property type="entry name" value="Aminoacid_DH-like_N_sf"/>
</dbReference>
<feature type="binding site" evidence="8">
    <location>
        <position position="242"/>
    </location>
    <ligand>
        <name>NADP(+)</name>
        <dbReference type="ChEBI" id="CHEBI:58349"/>
    </ligand>
</feature>
<keyword evidence="3 8" id="KW-0028">Amino-acid biosynthesis</keyword>
<proteinExistence type="inferred from homology"/>
<feature type="binding site" evidence="8">
    <location>
        <position position="249"/>
    </location>
    <ligand>
        <name>shikimate</name>
        <dbReference type="ChEBI" id="CHEBI:36208"/>
    </ligand>
</feature>
<feature type="domain" description="Shikimate dehydrogenase substrate binding N-terminal" evidence="10">
    <location>
        <begin position="8"/>
        <end position="90"/>
    </location>
</feature>
<comment type="pathway">
    <text evidence="1 8">Metabolic intermediate biosynthesis; chorismate biosynthesis; chorismate from D-erythrose 4-phosphate and phosphoenolpyruvate: step 4/7.</text>
</comment>
<comment type="function">
    <text evidence="8">Involved in the biosynthesis of the chorismate, which leads to the biosynthesis of aromatic amino acids. Catalyzes the reversible NADPH linked reduction of 3-dehydroshikimate (DHSA) to yield shikimate (SA).</text>
</comment>